<dbReference type="InterPro" id="IPR013108">
    <property type="entry name" value="Amidohydro_3"/>
</dbReference>
<accession>A0ABY2UGI1</accession>
<dbReference type="InterPro" id="IPR033932">
    <property type="entry name" value="YtcJ-like"/>
</dbReference>
<dbReference type="PANTHER" id="PTHR22642">
    <property type="entry name" value="IMIDAZOLONEPROPIONASE"/>
    <property type="match status" value="1"/>
</dbReference>
<keyword evidence="3" id="KW-1185">Reference proteome</keyword>
<dbReference type="EMBL" id="VANI01000014">
    <property type="protein sequence ID" value="TLM76485.1"/>
    <property type="molecule type" value="Genomic_DNA"/>
</dbReference>
<dbReference type="Gene3D" id="3.10.310.70">
    <property type="match status" value="1"/>
</dbReference>
<proteinExistence type="predicted"/>
<dbReference type="Pfam" id="PF07969">
    <property type="entry name" value="Amidohydro_3"/>
    <property type="match status" value="1"/>
</dbReference>
<feature type="domain" description="Amidohydrolase 3" evidence="1">
    <location>
        <begin position="68"/>
        <end position="551"/>
    </location>
</feature>
<dbReference type="Gene3D" id="3.20.20.140">
    <property type="entry name" value="Metal-dependent hydrolases"/>
    <property type="match status" value="1"/>
</dbReference>
<evidence type="ECO:0000313" key="2">
    <source>
        <dbReference type="EMBL" id="TLM76485.1"/>
    </source>
</evidence>
<comment type="caution">
    <text evidence="2">The sequence shown here is derived from an EMBL/GenBank/DDBJ whole genome shotgun (WGS) entry which is preliminary data.</text>
</comment>
<evidence type="ECO:0000313" key="3">
    <source>
        <dbReference type="Proteomes" id="UP000306791"/>
    </source>
</evidence>
<name>A0ABY2UGI1_9GAMM</name>
<evidence type="ECO:0000259" key="1">
    <source>
        <dbReference type="Pfam" id="PF07969"/>
    </source>
</evidence>
<dbReference type="Gene3D" id="2.30.40.10">
    <property type="entry name" value="Urease, subunit C, domain 1"/>
    <property type="match status" value="1"/>
</dbReference>
<dbReference type="PANTHER" id="PTHR22642:SF21">
    <property type="entry name" value="PERIPLASMIC PROTEIN"/>
    <property type="match status" value="1"/>
</dbReference>
<dbReference type="InterPro" id="IPR032466">
    <property type="entry name" value="Metal_Hydrolase"/>
</dbReference>
<gene>
    <name evidence="2" type="ORF">FDY93_13235</name>
</gene>
<dbReference type="Proteomes" id="UP000306791">
    <property type="component" value="Unassembled WGS sequence"/>
</dbReference>
<reference evidence="2 3" key="1">
    <citation type="submission" date="2019-05" db="EMBL/GenBank/DDBJ databases">
        <title>Microbulbifer harenosus sp. nov., an alginate-degrading bacterium isolated from coastal sand.</title>
        <authorList>
            <person name="Huang H."/>
            <person name="Mo K."/>
            <person name="Bao S."/>
        </authorList>
    </citation>
    <scope>NUCLEOTIDE SEQUENCE [LARGE SCALE GENOMIC DNA]</scope>
    <source>
        <strain evidence="2 3">HB161719</strain>
    </source>
</reference>
<organism evidence="2 3">
    <name type="scientific">Microbulbifer harenosus</name>
    <dbReference type="NCBI Taxonomy" id="2576840"/>
    <lineage>
        <taxon>Bacteria</taxon>
        <taxon>Pseudomonadati</taxon>
        <taxon>Pseudomonadota</taxon>
        <taxon>Gammaproteobacteria</taxon>
        <taxon>Cellvibrionales</taxon>
        <taxon>Microbulbiferaceae</taxon>
        <taxon>Microbulbifer</taxon>
    </lineage>
</organism>
<dbReference type="CDD" id="cd01300">
    <property type="entry name" value="YtcJ_like"/>
    <property type="match status" value="1"/>
</dbReference>
<dbReference type="InterPro" id="IPR011059">
    <property type="entry name" value="Metal-dep_hydrolase_composite"/>
</dbReference>
<dbReference type="SUPFAM" id="SSF51338">
    <property type="entry name" value="Composite domain of metallo-dependent hydrolases"/>
    <property type="match status" value="1"/>
</dbReference>
<sequence>MLALFGPLAAGGAPGGETAMADLVLYNGKITTLDPKKPEVTAIAIRNGLVLDTGTDKEIMRLADSKTQLVDLDGKRVIPGLNDSHTHLIRGGLNYNMELRWENVPSLADALRMLKEQADRTPAPQWVRVVGGWSEFQFSERRMPTLDEINKAAPDTPVFVLHLYSHALLNRAALKAAGIDRNTPNPPGGVIEKNAKGEPTGMLIAKPSAMILYSTLAKGPKLPLQEQINSTRHFMREMNRLGITSVIDAGGGGQNYPDDYAVVQKLHDDEQLTVRIAYNLFAQKAGSELSDYERWVAMTEPGAGDDMLRMNGGGENLTWSAADFENFLEPRPDLAPTMEKELEPIVELLAEKAWPFRIHATYDESIDRFLTVFERVNGKTPFKTRFIIDHAETISERNIERIKALGGGIATQHRMAFQGEYFVDRYGADAAKTTPPIAKMLAMDLPVGAGTDATRVASYDPWTALYWLTTGKTVGGLSLYDRENILDRATALRLWTQGSAWFSGEDDVKGSLAPGQYADLAVLSQDYFHVSDAAIRQLVSQLTVVDGKIVYAAGPFGKLDPPLPPASPDWSPVNREPSPAMRQASAVAHGQQPGPVARACHEGCANACALHGHRHQIAWNSPIPARDPRDFWGVLGCSCFAI</sequence>
<protein>
    <submittedName>
        <fullName evidence="2">Amidohydrolase</fullName>
    </submittedName>
</protein>
<dbReference type="SUPFAM" id="SSF51556">
    <property type="entry name" value="Metallo-dependent hydrolases"/>
    <property type="match status" value="1"/>
</dbReference>